<proteinExistence type="predicted"/>
<evidence type="ECO:0000313" key="1">
    <source>
        <dbReference type="EMBL" id="CPR12853.1"/>
    </source>
</evidence>
<protein>
    <recommendedName>
        <fullName evidence="3">DUF4185 domain-containing protein</fullName>
    </recommendedName>
</protein>
<evidence type="ECO:0000313" key="2">
    <source>
        <dbReference type="Proteomes" id="UP000198875"/>
    </source>
</evidence>
<sequence length="395" mass="41735" precursor="true">MLVWRAGRFLVVLIATAAALGLVIPSSSGRGAWPAPPAVTGAAPLTCLQAALTGYADSGTGWTGGDSTWSAPLPGDREVLAFSDTFLGPITPPSRPPGAAFVHNSLVVRDAQGHWSTVVGGSPDHPAALIEPADPAHWFWLGAATFAAGALQVPLTEWSGTGPGPLDFGFVGSWLARFEGSDLRSAPTIIPLPRSRGIQWGQWVQPAGRWTYVYGVESAGEGKYLHVARVAGADLRQAFSFWNGREWSPSESDSARVADGVSAELSVHPLRDGVYLLTTMEGGKLFTDRLVGRFGSSPTGPFGPAVTLYRTPEGGASGLYRDPEVYTYNAHAHPELSTPTSLVISYDVNSLDTSPGGDVYRQVSIYRPRFVVVSLRWNGGSNAGPAVAATRRPCP</sequence>
<dbReference type="EMBL" id="CSTD01000005">
    <property type="protein sequence ID" value="CPR12853.1"/>
    <property type="molecule type" value="Genomic_DNA"/>
</dbReference>
<reference evidence="1 2" key="1">
    <citation type="submission" date="2015-03" db="EMBL/GenBank/DDBJ databases">
        <authorList>
            <person name="Murphy D."/>
        </authorList>
    </citation>
    <scope>NUCLEOTIDE SEQUENCE [LARGE SCALE GENOMIC DNA]</scope>
    <source>
        <strain evidence="1 2">DSM 44277</strain>
    </source>
</reference>
<accession>A0A0U0WDK1</accession>
<organism evidence="1 2">
    <name type="scientific">Mycobacterium bohemicum DSM 44277</name>
    <dbReference type="NCBI Taxonomy" id="1236609"/>
    <lineage>
        <taxon>Bacteria</taxon>
        <taxon>Bacillati</taxon>
        <taxon>Actinomycetota</taxon>
        <taxon>Actinomycetes</taxon>
        <taxon>Mycobacteriales</taxon>
        <taxon>Mycobacteriaceae</taxon>
        <taxon>Mycobacterium</taxon>
    </lineage>
</organism>
<dbReference type="Proteomes" id="UP000198875">
    <property type="component" value="Unassembled WGS sequence"/>
</dbReference>
<evidence type="ECO:0008006" key="3">
    <source>
        <dbReference type="Google" id="ProtNLM"/>
    </source>
</evidence>
<gene>
    <name evidence="1" type="ORF">BN971_04159</name>
</gene>
<name>A0A0U0WDK1_MYCBE</name>
<dbReference type="AlphaFoldDB" id="A0A0U0WDK1"/>